<gene>
    <name evidence="1" type="ORF">BJ969_002088</name>
</gene>
<dbReference type="SUPFAM" id="SSF63829">
    <property type="entry name" value="Calcium-dependent phosphotriesterase"/>
    <property type="match status" value="1"/>
</dbReference>
<evidence type="ECO:0000313" key="2">
    <source>
        <dbReference type="Proteomes" id="UP000580474"/>
    </source>
</evidence>
<dbReference type="SUPFAM" id="SSF63825">
    <property type="entry name" value="YWTD domain"/>
    <property type="match status" value="1"/>
</dbReference>
<sequence length="528" mass="55095">MSRFGAEQIISLRWDVRRENPPNALWGSNGVAFGPDGRLHVAQYLAGQISAVDVESGDVEVVVPLDGPVRSPDDLAFGADGSMYITDLNPGLVWRRTPAGEFSVVAEGLRCPNGITCVGDRLFVNEMYQDGRVFELFPGGGAPAVLTDGLAMGNAMQLGPDGLLYYPHMMTGEVWRISPEGGTPELVAEQVHQPVAVRFDRGGELVVVSRGVEGIVTRFDGRGSRSLTTTGIAGLDNAAFDDENRMLVSSFASGGLTRIDFDDRPRPIVPRGFSGPFDVTADERGRWYATDHFRLGTATGELGGEAGGMLISELGGFAHGVVADGELLHLTSQFGDVRTYDPAAATVRVRATGLAEPGGVAVGADGALVVAETGAGRVSSIDRDDVVTVLADGLDGPVDVAVGAAGECYVSDQRAGQVRRLSDGGADVVADGLAEPQGITWRDGELFVVEAGRRRLLAIDPGTGEHRVEAEELPVGPPPGSKPTERVPVTAPGIPGQPRAFAGITAAPDGSLLLAAGGEGTVLRLSRG</sequence>
<dbReference type="InterPro" id="IPR051344">
    <property type="entry name" value="Vgb"/>
</dbReference>
<dbReference type="RefSeq" id="WP_184478750.1">
    <property type="nucleotide sequence ID" value="NZ_JACHIV010000001.1"/>
</dbReference>
<evidence type="ECO:0000313" key="1">
    <source>
        <dbReference type="EMBL" id="MBB5069000.1"/>
    </source>
</evidence>
<organism evidence="1 2">
    <name type="scientific">Saccharopolyspora gloriosae</name>
    <dbReference type="NCBI Taxonomy" id="455344"/>
    <lineage>
        <taxon>Bacteria</taxon>
        <taxon>Bacillati</taxon>
        <taxon>Actinomycetota</taxon>
        <taxon>Actinomycetes</taxon>
        <taxon>Pseudonocardiales</taxon>
        <taxon>Pseudonocardiaceae</taxon>
        <taxon>Saccharopolyspora</taxon>
    </lineage>
</organism>
<dbReference type="EMBL" id="JACHIV010000001">
    <property type="protein sequence ID" value="MBB5069000.1"/>
    <property type="molecule type" value="Genomic_DNA"/>
</dbReference>
<dbReference type="Gene3D" id="2.120.10.30">
    <property type="entry name" value="TolB, C-terminal domain"/>
    <property type="match status" value="2"/>
</dbReference>
<dbReference type="InterPro" id="IPR011042">
    <property type="entry name" value="6-blade_b-propeller_TolB-like"/>
</dbReference>
<accession>A0A840NAL7</accession>
<dbReference type="PANTHER" id="PTHR40274">
    <property type="entry name" value="VIRGINIAMYCIN B LYASE"/>
    <property type="match status" value="1"/>
</dbReference>
<dbReference type="PANTHER" id="PTHR40274:SF4">
    <property type="entry name" value="BLL1406 PROTEIN"/>
    <property type="match status" value="1"/>
</dbReference>
<reference evidence="1 2" key="1">
    <citation type="submission" date="2020-08" db="EMBL/GenBank/DDBJ databases">
        <title>Sequencing the genomes of 1000 actinobacteria strains.</title>
        <authorList>
            <person name="Klenk H.-P."/>
        </authorList>
    </citation>
    <scope>NUCLEOTIDE SEQUENCE [LARGE SCALE GENOMIC DNA]</scope>
    <source>
        <strain evidence="1 2">DSM 45582</strain>
    </source>
</reference>
<proteinExistence type="predicted"/>
<name>A0A840NAL7_9PSEU</name>
<dbReference type="Proteomes" id="UP000580474">
    <property type="component" value="Unassembled WGS sequence"/>
</dbReference>
<protein>
    <submittedName>
        <fullName evidence="1">Sugar lactone lactonase YvrE</fullName>
    </submittedName>
</protein>
<keyword evidence="2" id="KW-1185">Reference proteome</keyword>
<comment type="caution">
    <text evidence="1">The sequence shown here is derived from an EMBL/GenBank/DDBJ whole genome shotgun (WGS) entry which is preliminary data.</text>
</comment>
<dbReference type="AlphaFoldDB" id="A0A840NAL7"/>